<organism evidence="2 3">
    <name type="scientific">Frateuria flava</name>
    <dbReference type="NCBI Taxonomy" id="2821489"/>
    <lineage>
        <taxon>Bacteria</taxon>
        <taxon>Pseudomonadati</taxon>
        <taxon>Pseudomonadota</taxon>
        <taxon>Gammaproteobacteria</taxon>
        <taxon>Lysobacterales</taxon>
        <taxon>Rhodanobacteraceae</taxon>
        <taxon>Frateuria</taxon>
    </lineage>
</organism>
<dbReference type="Proteomes" id="UP000823790">
    <property type="component" value="Unassembled WGS sequence"/>
</dbReference>
<dbReference type="InterPro" id="IPR011673">
    <property type="entry name" value="DUF1615"/>
</dbReference>
<gene>
    <name evidence="2" type="ORF">J7I44_09035</name>
</gene>
<dbReference type="RefSeq" id="WP_209619236.1">
    <property type="nucleotide sequence ID" value="NZ_JAGJRS010000018.1"/>
</dbReference>
<protein>
    <submittedName>
        <fullName evidence="2">DUF1615 domain-containing protein</fullName>
    </submittedName>
</protein>
<dbReference type="PROSITE" id="PS51257">
    <property type="entry name" value="PROKAR_LIPOPROTEIN"/>
    <property type="match status" value="1"/>
</dbReference>
<dbReference type="Pfam" id="PF07759">
    <property type="entry name" value="DUF1615"/>
    <property type="match status" value="1"/>
</dbReference>
<sequence length="368" mass="40359">MRIRTPARAVVLLALLALIAGCARPRVEAPQRRPDEVRAQIVRLLPGDTADRAGWATDIYAAFSALDIEPTASNLCATLAVAAQESNYHAEPVVPGLGAIARKEIDRRAAAHHVPQLLVRAALALKSPDGKSYGDRLAAVRTERELSRLYEDFIGMVPLGRRLLGVDNPVHTGGPMQVSVAFAEDFADDHTYPYPVDGTIRHEVFSRRGGLYFGIAHLLAYPADYPQMVYRFADYNAGWYASRNAAFQNALSVATGIPLDFDGDLIRYDGGIGATERAARTLAARLDLEPGDIHDALAEGESPDFVRTALYTRVFELADASARKPLPRAMLPRIRLESPKITRKLTTAWFAKRVDGRYQRCLARASQG</sequence>
<proteinExistence type="predicted"/>
<dbReference type="EMBL" id="JAGJRS010000018">
    <property type="protein sequence ID" value="MBP1474445.1"/>
    <property type="molecule type" value="Genomic_DNA"/>
</dbReference>
<reference evidence="2 3" key="1">
    <citation type="submission" date="2021-04" db="EMBL/GenBank/DDBJ databases">
        <authorList>
            <person name="Huq M.A."/>
        </authorList>
    </citation>
    <scope>NUCLEOTIDE SEQUENCE [LARGE SCALE GENOMIC DNA]</scope>
    <source>
        <strain evidence="2 3">MAH-13</strain>
    </source>
</reference>
<feature type="chain" id="PRO_5046307137" evidence="1">
    <location>
        <begin position="23"/>
        <end position="368"/>
    </location>
</feature>
<evidence type="ECO:0000313" key="3">
    <source>
        <dbReference type="Proteomes" id="UP000823790"/>
    </source>
</evidence>
<comment type="caution">
    <text evidence="2">The sequence shown here is derived from an EMBL/GenBank/DDBJ whole genome shotgun (WGS) entry which is preliminary data.</text>
</comment>
<name>A0ABS4DN16_9GAMM</name>
<keyword evidence="3" id="KW-1185">Reference proteome</keyword>
<keyword evidence="1" id="KW-0732">Signal</keyword>
<evidence type="ECO:0000313" key="2">
    <source>
        <dbReference type="EMBL" id="MBP1474445.1"/>
    </source>
</evidence>
<accession>A0ABS4DN16</accession>
<evidence type="ECO:0000256" key="1">
    <source>
        <dbReference type="SAM" id="SignalP"/>
    </source>
</evidence>
<feature type="signal peptide" evidence="1">
    <location>
        <begin position="1"/>
        <end position="22"/>
    </location>
</feature>